<dbReference type="SUPFAM" id="SSF103473">
    <property type="entry name" value="MFS general substrate transporter"/>
    <property type="match status" value="1"/>
</dbReference>
<feature type="transmembrane region" description="Helical" evidence="4">
    <location>
        <begin position="72"/>
        <end position="91"/>
    </location>
</feature>
<evidence type="ECO:0000313" key="6">
    <source>
        <dbReference type="Proteomes" id="UP001069090"/>
    </source>
</evidence>
<evidence type="ECO:0000256" key="1">
    <source>
        <dbReference type="ARBA" id="ARBA00022692"/>
    </source>
</evidence>
<evidence type="ECO:0000256" key="3">
    <source>
        <dbReference type="ARBA" id="ARBA00023136"/>
    </source>
</evidence>
<gene>
    <name evidence="5" type="ORF">O0V09_06150</name>
</gene>
<feature type="transmembrane region" description="Helical" evidence="4">
    <location>
        <begin position="132"/>
        <end position="151"/>
    </location>
</feature>
<dbReference type="Pfam" id="PF07690">
    <property type="entry name" value="MFS_1"/>
    <property type="match status" value="1"/>
</dbReference>
<dbReference type="AlphaFoldDB" id="A0A9J6RL93"/>
<comment type="caution">
    <text evidence="5">The sequence shown here is derived from an EMBL/GenBank/DDBJ whole genome shotgun (WGS) entry which is preliminary data.</text>
</comment>
<evidence type="ECO:0000313" key="5">
    <source>
        <dbReference type="EMBL" id="MCZ0864773.1"/>
    </source>
</evidence>
<keyword evidence="6" id="KW-1185">Reference proteome</keyword>
<evidence type="ECO:0000256" key="4">
    <source>
        <dbReference type="SAM" id="Phobius"/>
    </source>
</evidence>
<proteinExistence type="predicted"/>
<dbReference type="InterPro" id="IPR036259">
    <property type="entry name" value="MFS_trans_sf"/>
</dbReference>
<feature type="transmembrane region" description="Helical" evidence="4">
    <location>
        <begin position="321"/>
        <end position="341"/>
    </location>
</feature>
<keyword evidence="2 4" id="KW-1133">Transmembrane helix</keyword>
<sequence length="388" mass="41786">MIINTKNCLYISLIMVSGLMGTYTLPLLFGFYIDELSFSESLAGNLCMIEILAIAMASILSSFFIASWDKVYVTRVAVALFCLGQVSTAYVDSYYLLFIARVLVGAASGVILAVSNNIIVQMDNPDSCYGRVLAITSLIFSFLLWFFPVVYLEFGALSIFVSISIVAIMAGLVVKNFSQLYSGLLVSSLSAKPGKLDIKLIVLFFVAMTAIYIVTGGTWTFVERLGKNNDISLDEVGVLLAISTLFGILGAATAGLLANRFGRTWPSFSGFVVSGFSCYLLIAADSYMLYVLAIVLYGYSYMFTLSYVLSIAAALDKQGRVAVAANGYLLIPYSLGVVLYAQLGGESLPLIGSVAMLACFVSSLLIVYVSWQASRDNAGYVELVGHGS</sequence>
<name>A0A9J6RL93_9GAMM</name>
<keyword evidence="1 4" id="KW-0812">Transmembrane</keyword>
<feature type="transmembrane region" description="Helical" evidence="4">
    <location>
        <begin position="288"/>
        <end position="309"/>
    </location>
</feature>
<feature type="transmembrane region" description="Helical" evidence="4">
    <location>
        <begin position="7"/>
        <end position="31"/>
    </location>
</feature>
<feature type="transmembrane region" description="Helical" evidence="4">
    <location>
        <begin position="347"/>
        <end position="369"/>
    </location>
</feature>
<feature type="transmembrane region" description="Helical" evidence="4">
    <location>
        <begin position="43"/>
        <end position="65"/>
    </location>
</feature>
<feature type="transmembrane region" description="Helical" evidence="4">
    <location>
        <begin position="265"/>
        <end position="282"/>
    </location>
</feature>
<dbReference type="Gene3D" id="1.20.1250.20">
    <property type="entry name" value="MFS general substrate transporter like domains"/>
    <property type="match status" value="2"/>
</dbReference>
<dbReference type="EMBL" id="JAPTGG010000004">
    <property type="protein sequence ID" value="MCZ0864773.1"/>
    <property type="molecule type" value="Genomic_DNA"/>
</dbReference>
<feature type="transmembrane region" description="Helical" evidence="4">
    <location>
        <begin position="157"/>
        <end position="177"/>
    </location>
</feature>
<dbReference type="Proteomes" id="UP001069090">
    <property type="component" value="Unassembled WGS sequence"/>
</dbReference>
<evidence type="ECO:0000256" key="2">
    <source>
        <dbReference type="ARBA" id="ARBA00022989"/>
    </source>
</evidence>
<reference evidence="5 6" key="1">
    <citation type="submission" date="2022-12" db="EMBL/GenBank/DDBJ databases">
        <title>Dasania phycosphaerae sp. nov., isolated from particulate material of the south coast of Korea.</title>
        <authorList>
            <person name="Jiang Y."/>
        </authorList>
    </citation>
    <scope>NUCLEOTIDE SEQUENCE [LARGE SCALE GENOMIC DNA]</scope>
    <source>
        <strain evidence="5 6">GY-19</strain>
    </source>
</reference>
<dbReference type="InterPro" id="IPR011701">
    <property type="entry name" value="MFS"/>
</dbReference>
<keyword evidence="3 4" id="KW-0472">Membrane</keyword>
<feature type="transmembrane region" description="Helical" evidence="4">
    <location>
        <begin position="97"/>
        <end position="120"/>
    </location>
</feature>
<dbReference type="GO" id="GO:0022857">
    <property type="term" value="F:transmembrane transporter activity"/>
    <property type="evidence" value="ECO:0007669"/>
    <property type="project" value="InterPro"/>
</dbReference>
<organism evidence="5 6">
    <name type="scientific">Dasania phycosphaerae</name>
    <dbReference type="NCBI Taxonomy" id="2950436"/>
    <lineage>
        <taxon>Bacteria</taxon>
        <taxon>Pseudomonadati</taxon>
        <taxon>Pseudomonadota</taxon>
        <taxon>Gammaproteobacteria</taxon>
        <taxon>Cellvibrionales</taxon>
        <taxon>Spongiibacteraceae</taxon>
        <taxon>Dasania</taxon>
    </lineage>
</organism>
<feature type="transmembrane region" description="Helical" evidence="4">
    <location>
        <begin position="239"/>
        <end position="258"/>
    </location>
</feature>
<dbReference type="RefSeq" id="WP_258330927.1">
    <property type="nucleotide sequence ID" value="NZ_JAPTGG010000004.1"/>
</dbReference>
<evidence type="ECO:0008006" key="7">
    <source>
        <dbReference type="Google" id="ProtNLM"/>
    </source>
</evidence>
<protein>
    <recommendedName>
        <fullName evidence="7">MFS transporter</fullName>
    </recommendedName>
</protein>
<feature type="transmembrane region" description="Helical" evidence="4">
    <location>
        <begin position="198"/>
        <end position="219"/>
    </location>
</feature>
<accession>A0A9J6RL93</accession>